<dbReference type="AlphaFoldDB" id="A0A7J8IEW5"/>
<sequence length="40" mass="4660">MDEGKHRKSMKPVLKALKLMMEKFYTWYITTDGMSGMMSG</sequence>
<protein>
    <submittedName>
        <fullName evidence="1">AT-rich interaction domain 4A</fullName>
    </submittedName>
</protein>
<evidence type="ECO:0000313" key="1">
    <source>
        <dbReference type="EMBL" id="KAF6483157.1"/>
    </source>
</evidence>
<organism evidence="1 2">
    <name type="scientific">Rousettus aegyptiacus</name>
    <name type="common">Egyptian fruit bat</name>
    <name type="synonym">Pteropus aegyptiacus</name>
    <dbReference type="NCBI Taxonomy" id="9407"/>
    <lineage>
        <taxon>Eukaryota</taxon>
        <taxon>Metazoa</taxon>
        <taxon>Chordata</taxon>
        <taxon>Craniata</taxon>
        <taxon>Vertebrata</taxon>
        <taxon>Euteleostomi</taxon>
        <taxon>Mammalia</taxon>
        <taxon>Eutheria</taxon>
        <taxon>Laurasiatheria</taxon>
        <taxon>Chiroptera</taxon>
        <taxon>Yinpterochiroptera</taxon>
        <taxon>Pteropodoidea</taxon>
        <taxon>Pteropodidae</taxon>
        <taxon>Rousettinae</taxon>
        <taxon>Rousettus</taxon>
    </lineage>
</organism>
<reference evidence="1 2" key="1">
    <citation type="journal article" date="2020" name="Nature">
        <title>Six reference-quality genomes reveal evolution of bat adaptations.</title>
        <authorList>
            <person name="Jebb D."/>
            <person name="Huang Z."/>
            <person name="Pippel M."/>
            <person name="Hughes G.M."/>
            <person name="Lavrichenko K."/>
            <person name="Devanna P."/>
            <person name="Winkler S."/>
            <person name="Jermiin L.S."/>
            <person name="Skirmuntt E.C."/>
            <person name="Katzourakis A."/>
            <person name="Burkitt-Gray L."/>
            <person name="Ray D.A."/>
            <person name="Sullivan K.A.M."/>
            <person name="Roscito J.G."/>
            <person name="Kirilenko B.M."/>
            <person name="Davalos L.M."/>
            <person name="Corthals A.P."/>
            <person name="Power M.L."/>
            <person name="Jones G."/>
            <person name="Ransome R.D."/>
            <person name="Dechmann D.K.N."/>
            <person name="Locatelli A.G."/>
            <person name="Puechmaille S.J."/>
            <person name="Fedrigo O."/>
            <person name="Jarvis E.D."/>
            <person name="Hiller M."/>
            <person name="Vernes S.C."/>
            <person name="Myers E.W."/>
            <person name="Teeling E.C."/>
        </authorList>
    </citation>
    <scope>NUCLEOTIDE SEQUENCE [LARGE SCALE GENOMIC DNA]</scope>
    <source>
        <strain evidence="1">MRouAeg1</strain>
        <tissue evidence="1">Muscle</tissue>
    </source>
</reference>
<name>A0A7J8IEW5_ROUAE</name>
<proteinExistence type="predicted"/>
<dbReference type="Proteomes" id="UP000593571">
    <property type="component" value="Unassembled WGS sequence"/>
</dbReference>
<comment type="caution">
    <text evidence="1">The sequence shown here is derived from an EMBL/GenBank/DDBJ whole genome shotgun (WGS) entry which is preliminary data.</text>
</comment>
<gene>
    <name evidence="1" type="ORF">HJG63_000961</name>
</gene>
<dbReference type="EMBL" id="JACASE010000003">
    <property type="protein sequence ID" value="KAF6483157.1"/>
    <property type="molecule type" value="Genomic_DNA"/>
</dbReference>
<accession>A0A7J8IEW5</accession>
<keyword evidence="2" id="KW-1185">Reference proteome</keyword>
<evidence type="ECO:0000313" key="2">
    <source>
        <dbReference type="Proteomes" id="UP000593571"/>
    </source>
</evidence>